<evidence type="ECO:0000313" key="3">
    <source>
        <dbReference type="Proteomes" id="UP001601444"/>
    </source>
</evidence>
<feature type="domain" description="PPC" evidence="1">
    <location>
        <begin position="6"/>
        <end position="152"/>
    </location>
</feature>
<accession>A0ABW6PVK5</accession>
<dbReference type="PANTHER" id="PTHR34988">
    <property type="entry name" value="PROTEIN, PUTATIVE-RELATED"/>
    <property type="match status" value="1"/>
</dbReference>
<dbReference type="Pfam" id="PF03479">
    <property type="entry name" value="PCC"/>
    <property type="match status" value="1"/>
</dbReference>
<dbReference type="GO" id="GO:0003677">
    <property type="term" value="F:DNA binding"/>
    <property type="evidence" value="ECO:0007669"/>
    <property type="project" value="UniProtKB-KW"/>
</dbReference>
<keyword evidence="2" id="KW-0238">DNA-binding</keyword>
<name>A0ABW6PVK5_9NOCA</name>
<comment type="caution">
    <text evidence="2">The sequence shown here is derived from an EMBL/GenBank/DDBJ whole genome shotgun (WGS) entry which is preliminary data.</text>
</comment>
<gene>
    <name evidence="2" type="ORF">ACFYTF_26675</name>
</gene>
<sequence>MRSHQLTIGRTFALVVDHGEDLLSSLSRFCHDNAIRAGYIPTFVASFSEADIVGTCQRLDNPGAPVRSAVHLRNTDGVGAGTVALDPATGEVRPHLHVALGVKEHSATAHASHLFNARVQFSAELIVVEAAAPSFQRVPEPGLYGVPLLWFG</sequence>
<proteinExistence type="predicted"/>
<dbReference type="CDD" id="cd11378">
    <property type="entry name" value="DUF296"/>
    <property type="match status" value="1"/>
</dbReference>
<dbReference type="SUPFAM" id="SSF117856">
    <property type="entry name" value="AF0104/ALDC/Ptd012-like"/>
    <property type="match status" value="1"/>
</dbReference>
<evidence type="ECO:0000313" key="2">
    <source>
        <dbReference type="EMBL" id="MFF0546424.1"/>
    </source>
</evidence>
<organism evidence="2 3">
    <name type="scientific">Nocardia thailandica</name>
    <dbReference type="NCBI Taxonomy" id="257275"/>
    <lineage>
        <taxon>Bacteria</taxon>
        <taxon>Bacillati</taxon>
        <taxon>Actinomycetota</taxon>
        <taxon>Actinomycetes</taxon>
        <taxon>Mycobacteriales</taxon>
        <taxon>Nocardiaceae</taxon>
        <taxon>Nocardia</taxon>
    </lineage>
</organism>
<reference evidence="2 3" key="1">
    <citation type="submission" date="2024-10" db="EMBL/GenBank/DDBJ databases">
        <title>The Natural Products Discovery Center: Release of the First 8490 Sequenced Strains for Exploring Actinobacteria Biosynthetic Diversity.</title>
        <authorList>
            <person name="Kalkreuter E."/>
            <person name="Kautsar S.A."/>
            <person name="Yang D."/>
            <person name="Bader C.D."/>
            <person name="Teijaro C.N."/>
            <person name="Fluegel L."/>
            <person name="Davis C.M."/>
            <person name="Simpson J.R."/>
            <person name="Lauterbach L."/>
            <person name="Steele A.D."/>
            <person name="Gui C."/>
            <person name="Meng S."/>
            <person name="Li G."/>
            <person name="Viehrig K."/>
            <person name="Ye F."/>
            <person name="Su P."/>
            <person name="Kiefer A.F."/>
            <person name="Nichols A."/>
            <person name="Cepeda A.J."/>
            <person name="Yan W."/>
            <person name="Fan B."/>
            <person name="Jiang Y."/>
            <person name="Adhikari A."/>
            <person name="Zheng C.-J."/>
            <person name="Schuster L."/>
            <person name="Cowan T.M."/>
            <person name="Smanski M.J."/>
            <person name="Chevrette M.G."/>
            <person name="De Carvalho L.P.S."/>
            <person name="Shen B."/>
        </authorList>
    </citation>
    <scope>NUCLEOTIDE SEQUENCE [LARGE SCALE GENOMIC DNA]</scope>
    <source>
        <strain evidence="2 3">NPDC004045</strain>
    </source>
</reference>
<dbReference type="EMBL" id="JBIAMX010000021">
    <property type="protein sequence ID" value="MFF0546424.1"/>
    <property type="molecule type" value="Genomic_DNA"/>
</dbReference>
<dbReference type="RefSeq" id="WP_387702779.1">
    <property type="nucleotide sequence ID" value="NZ_JBIAMX010000021.1"/>
</dbReference>
<protein>
    <submittedName>
        <fullName evidence="2">PPC domain-containing DNA-binding protein</fullName>
    </submittedName>
</protein>
<evidence type="ECO:0000259" key="1">
    <source>
        <dbReference type="PROSITE" id="PS51742"/>
    </source>
</evidence>
<dbReference type="Proteomes" id="UP001601444">
    <property type="component" value="Unassembled WGS sequence"/>
</dbReference>
<dbReference type="InterPro" id="IPR005175">
    <property type="entry name" value="PPC_dom"/>
</dbReference>
<dbReference type="PANTHER" id="PTHR34988:SF1">
    <property type="entry name" value="DNA-BINDING PROTEIN"/>
    <property type="match status" value="1"/>
</dbReference>
<dbReference type="PROSITE" id="PS51742">
    <property type="entry name" value="PPC"/>
    <property type="match status" value="1"/>
</dbReference>
<keyword evidence="3" id="KW-1185">Reference proteome</keyword>
<dbReference type="Gene3D" id="3.30.1330.80">
    <property type="entry name" value="Hypothetical protein, similar to alpha- acetolactate decarboxylase, domain 2"/>
    <property type="match status" value="1"/>
</dbReference>